<reference evidence="9" key="1">
    <citation type="journal article" date="2019" name="Int. J. Syst. Evol. Microbiol.">
        <title>The Global Catalogue of Microorganisms (GCM) 10K type strain sequencing project: providing services to taxonomists for standard genome sequencing and annotation.</title>
        <authorList>
            <consortium name="The Broad Institute Genomics Platform"/>
            <consortium name="The Broad Institute Genome Sequencing Center for Infectious Disease"/>
            <person name="Wu L."/>
            <person name="Ma J."/>
        </authorList>
    </citation>
    <scope>NUCLEOTIDE SEQUENCE [LARGE SCALE GENOMIC DNA]</scope>
    <source>
        <strain evidence="9">CGMCC 4.7304</strain>
    </source>
</reference>
<comment type="subcellular location">
    <subcellularLocation>
        <location evidence="1">Membrane</location>
    </subcellularLocation>
</comment>
<evidence type="ECO:0000256" key="4">
    <source>
        <dbReference type="ARBA" id="ARBA00023136"/>
    </source>
</evidence>
<dbReference type="RefSeq" id="WP_390320981.1">
    <property type="nucleotide sequence ID" value="NZ_JBHSPB010000029.1"/>
</dbReference>
<keyword evidence="9" id="KW-1185">Reference proteome</keyword>
<keyword evidence="3 7" id="KW-1133">Transmembrane helix</keyword>
<evidence type="ECO:0000256" key="1">
    <source>
        <dbReference type="ARBA" id="ARBA00004370"/>
    </source>
</evidence>
<dbReference type="PANTHER" id="PTHR10806">
    <property type="entry name" value="SIGNAL PEPTIDASE COMPLEX CATALYTIC SUBUNIT SEC11"/>
    <property type="match status" value="1"/>
</dbReference>
<organism evidence="8 9">
    <name type="scientific">Streptomyces gamaensis</name>
    <dbReference type="NCBI Taxonomy" id="1763542"/>
    <lineage>
        <taxon>Bacteria</taxon>
        <taxon>Bacillati</taxon>
        <taxon>Actinomycetota</taxon>
        <taxon>Actinomycetes</taxon>
        <taxon>Kitasatosporales</taxon>
        <taxon>Streptomycetaceae</taxon>
        <taxon>Streptomyces</taxon>
    </lineage>
</organism>
<dbReference type="PANTHER" id="PTHR10806:SF6">
    <property type="entry name" value="SIGNAL PEPTIDASE COMPLEX CATALYTIC SUBUNIT SEC11"/>
    <property type="match status" value="1"/>
</dbReference>
<evidence type="ECO:0000313" key="8">
    <source>
        <dbReference type="EMBL" id="MFC5724520.1"/>
    </source>
</evidence>
<dbReference type="CDD" id="cd06462">
    <property type="entry name" value="Peptidase_S24_S26"/>
    <property type="match status" value="1"/>
</dbReference>
<dbReference type="EMBL" id="JBHSPB010000029">
    <property type="protein sequence ID" value="MFC5724520.1"/>
    <property type="molecule type" value="Genomic_DNA"/>
</dbReference>
<comment type="caution">
    <text evidence="8">The sequence shown here is derived from an EMBL/GenBank/DDBJ whole genome shotgun (WGS) entry which is preliminary data.</text>
</comment>
<feature type="region of interest" description="Disordered" evidence="6">
    <location>
        <begin position="187"/>
        <end position="219"/>
    </location>
</feature>
<dbReference type="GO" id="GO:0009003">
    <property type="term" value="F:signal peptidase activity"/>
    <property type="evidence" value="ECO:0007669"/>
    <property type="project" value="UniProtKB-EC"/>
</dbReference>
<dbReference type="EC" id="3.4.21.89" evidence="5"/>
<accession>A0ABW0Z6S6</accession>
<proteinExistence type="predicted"/>
<evidence type="ECO:0000256" key="3">
    <source>
        <dbReference type="ARBA" id="ARBA00022989"/>
    </source>
</evidence>
<evidence type="ECO:0000256" key="6">
    <source>
        <dbReference type="SAM" id="MobiDB-lite"/>
    </source>
</evidence>
<dbReference type="InterPro" id="IPR036286">
    <property type="entry name" value="LexA/Signal_pep-like_sf"/>
</dbReference>
<sequence>MSHRKGHRRERLRTRLLVATVLWSLRAAALLVVTAVVALLGLKVFLHVNYLPVLTGSMTPEIAQGDLVVTSPMDPADIRVGEVVAFLPPPPYTPPGGLPVVHRVRSVEERDGTRVMKTKGDANQDVDPWSIDLSKGSYHEVRHTVRGVGGMVHQAARLGMPGALAAVGGGVALWAVTTLYRHAAAGPRSSYGPGAYDRSRTARHGRRRTVTHRRHRGRA</sequence>
<keyword evidence="4 7" id="KW-0472">Membrane</keyword>
<gene>
    <name evidence="8" type="ORF">ACFP1Z_30635</name>
</gene>
<dbReference type="SUPFAM" id="SSF51306">
    <property type="entry name" value="LexA/Signal peptidase"/>
    <property type="match status" value="1"/>
</dbReference>
<keyword evidence="8" id="KW-0378">Hydrolase</keyword>
<name>A0ABW0Z6S6_9ACTN</name>
<protein>
    <recommendedName>
        <fullName evidence="5">Signal peptidase I</fullName>
        <ecNumber evidence="5">3.4.21.89</ecNumber>
    </recommendedName>
</protein>
<feature type="compositionally biased region" description="Basic residues" evidence="6">
    <location>
        <begin position="201"/>
        <end position="219"/>
    </location>
</feature>
<feature type="transmembrane region" description="Helical" evidence="7">
    <location>
        <begin position="158"/>
        <end position="180"/>
    </location>
</feature>
<dbReference type="NCBIfam" id="TIGR02228">
    <property type="entry name" value="sigpep_I_arch"/>
    <property type="match status" value="1"/>
</dbReference>
<evidence type="ECO:0000313" key="9">
    <source>
        <dbReference type="Proteomes" id="UP001596083"/>
    </source>
</evidence>
<evidence type="ECO:0000256" key="2">
    <source>
        <dbReference type="ARBA" id="ARBA00022692"/>
    </source>
</evidence>
<evidence type="ECO:0000256" key="7">
    <source>
        <dbReference type="SAM" id="Phobius"/>
    </source>
</evidence>
<keyword evidence="2 7" id="KW-0812">Transmembrane</keyword>
<feature type="transmembrane region" description="Helical" evidence="7">
    <location>
        <begin position="21"/>
        <end position="46"/>
    </location>
</feature>
<dbReference type="Proteomes" id="UP001596083">
    <property type="component" value="Unassembled WGS sequence"/>
</dbReference>
<evidence type="ECO:0000256" key="5">
    <source>
        <dbReference type="NCBIfam" id="TIGR02228"/>
    </source>
</evidence>
<dbReference type="InterPro" id="IPR001733">
    <property type="entry name" value="Peptidase_S26B"/>
</dbReference>